<dbReference type="RefSeq" id="WP_163150906.1">
    <property type="nucleotide sequence ID" value="NZ_VKHP01000009.1"/>
</dbReference>
<dbReference type="AlphaFoldDB" id="A0A6P1BBL6"/>
<evidence type="ECO:0000313" key="3">
    <source>
        <dbReference type="Proteomes" id="UP000468531"/>
    </source>
</evidence>
<comment type="caution">
    <text evidence="2">The sequence shown here is derived from an EMBL/GenBank/DDBJ whole genome shotgun (WGS) entry which is preliminary data.</text>
</comment>
<evidence type="ECO:0000313" key="2">
    <source>
        <dbReference type="EMBL" id="NEU95050.1"/>
    </source>
</evidence>
<evidence type="ECO:0000256" key="1">
    <source>
        <dbReference type="SAM" id="MobiDB-lite"/>
    </source>
</evidence>
<sequence length="131" mass="14043">MDRVTALVAIAHLKLRLELLERHPQILEGIDMISIKRPIELAGMRARLARAQRQEADLAVTGQRYDAVQDAIDEQHAALKGHVGSLEDNKAQLDQILGRMVAGDNGGPNDGDAGSSGSEVGQVITSKVDGQ</sequence>
<keyword evidence="3" id="KW-1185">Reference proteome</keyword>
<name>A0A6P1BBL6_9BRAD</name>
<dbReference type="Proteomes" id="UP000468531">
    <property type="component" value="Unassembled WGS sequence"/>
</dbReference>
<protein>
    <submittedName>
        <fullName evidence="2">Uncharacterized protein</fullName>
    </submittedName>
</protein>
<dbReference type="EMBL" id="VKHP01000009">
    <property type="protein sequence ID" value="NEU95050.1"/>
    <property type="molecule type" value="Genomic_DNA"/>
</dbReference>
<gene>
    <name evidence="2" type="ORF">FNJ47_04200</name>
</gene>
<proteinExistence type="predicted"/>
<organism evidence="2 3">
    <name type="scientific">Bradyrhizobium uaiense</name>
    <dbReference type="NCBI Taxonomy" id="2594946"/>
    <lineage>
        <taxon>Bacteria</taxon>
        <taxon>Pseudomonadati</taxon>
        <taxon>Pseudomonadota</taxon>
        <taxon>Alphaproteobacteria</taxon>
        <taxon>Hyphomicrobiales</taxon>
        <taxon>Nitrobacteraceae</taxon>
        <taxon>Bradyrhizobium</taxon>
    </lineage>
</organism>
<accession>A0A6P1BBL6</accession>
<feature type="region of interest" description="Disordered" evidence="1">
    <location>
        <begin position="100"/>
        <end position="131"/>
    </location>
</feature>
<reference evidence="2 3" key="1">
    <citation type="journal article" date="2020" name="Arch. Microbiol.">
        <title>Bradyrhizobium uaiense sp. nov., a new highly efficient cowpea symbiont.</title>
        <authorList>
            <person name="Cabral Michel D."/>
            <person name="Azarias Guimaraes A."/>
            <person name="Martins da Costa E."/>
            <person name="Soares de Carvalho T."/>
            <person name="Balsanelli E."/>
            <person name="Willems A."/>
            <person name="Maltempi de Souza E."/>
            <person name="de Souza Moreira F.M."/>
        </authorList>
    </citation>
    <scope>NUCLEOTIDE SEQUENCE [LARGE SCALE GENOMIC DNA]</scope>
    <source>
        <strain evidence="2 3">UFLA 03-164</strain>
    </source>
</reference>